<dbReference type="OrthoDB" id="3576740at2"/>
<evidence type="ECO:0000313" key="2">
    <source>
        <dbReference type="Proteomes" id="UP000184363"/>
    </source>
</evidence>
<gene>
    <name evidence="1" type="ORF">SAMN05443637_116144</name>
</gene>
<dbReference type="Proteomes" id="UP000184363">
    <property type="component" value="Unassembled WGS sequence"/>
</dbReference>
<protein>
    <recommendedName>
        <fullName evidence="3">Cupin domain-containing protein</fullName>
    </recommendedName>
</protein>
<evidence type="ECO:0000313" key="1">
    <source>
        <dbReference type="EMBL" id="SHL03118.1"/>
    </source>
</evidence>
<proteinExistence type="predicted"/>
<organism evidence="1 2">
    <name type="scientific">Pseudonocardia thermophila</name>
    <dbReference type="NCBI Taxonomy" id="1848"/>
    <lineage>
        <taxon>Bacteria</taxon>
        <taxon>Bacillati</taxon>
        <taxon>Actinomycetota</taxon>
        <taxon>Actinomycetes</taxon>
        <taxon>Pseudonocardiales</taxon>
        <taxon>Pseudonocardiaceae</taxon>
        <taxon>Pseudonocardia</taxon>
    </lineage>
</organism>
<sequence length="97" mass="10207">MAGAGSGTDDEALRLPGTAPGFRRHELRLAPGERRGLAEAQWRGVLVLLEHGSVELHCAQGTVLTLRQGAVFCFDGTGVRALHNPGPGPAVLVGWSR</sequence>
<name>A0A1M6XB16_PSETH</name>
<keyword evidence="2" id="KW-1185">Reference proteome</keyword>
<dbReference type="Gene3D" id="2.60.120.10">
    <property type="entry name" value="Jelly Rolls"/>
    <property type="match status" value="1"/>
</dbReference>
<dbReference type="SUPFAM" id="SSF51182">
    <property type="entry name" value="RmlC-like cupins"/>
    <property type="match status" value="1"/>
</dbReference>
<dbReference type="STRING" id="1848.SAMN05443637_116144"/>
<reference evidence="1 2" key="1">
    <citation type="submission" date="2016-11" db="EMBL/GenBank/DDBJ databases">
        <authorList>
            <person name="Jaros S."/>
            <person name="Januszkiewicz K."/>
            <person name="Wedrychowicz H."/>
        </authorList>
    </citation>
    <scope>NUCLEOTIDE SEQUENCE [LARGE SCALE GENOMIC DNA]</scope>
    <source>
        <strain evidence="1 2">DSM 43832</strain>
    </source>
</reference>
<dbReference type="InterPro" id="IPR014710">
    <property type="entry name" value="RmlC-like_jellyroll"/>
</dbReference>
<dbReference type="InterPro" id="IPR011051">
    <property type="entry name" value="RmlC_Cupin_sf"/>
</dbReference>
<dbReference type="EMBL" id="FRAP01000016">
    <property type="protein sequence ID" value="SHL03118.1"/>
    <property type="molecule type" value="Genomic_DNA"/>
</dbReference>
<dbReference type="RefSeq" id="WP_073458771.1">
    <property type="nucleotide sequence ID" value="NZ_CALGVN010000027.1"/>
</dbReference>
<dbReference type="AlphaFoldDB" id="A0A1M6XB16"/>
<evidence type="ECO:0008006" key="3">
    <source>
        <dbReference type="Google" id="ProtNLM"/>
    </source>
</evidence>
<accession>A0A1M6XB16</accession>